<dbReference type="Gene3D" id="3.40.50.2300">
    <property type="match status" value="1"/>
</dbReference>
<proteinExistence type="predicted"/>
<comment type="caution">
    <text evidence="3">The sequence shown here is derived from an EMBL/GenBank/DDBJ whole genome shotgun (WGS) entry which is preliminary data.</text>
</comment>
<dbReference type="PROSITE" id="PS50110">
    <property type="entry name" value="RESPONSE_REGULATORY"/>
    <property type="match status" value="1"/>
</dbReference>
<dbReference type="EMBL" id="JANFQO010000015">
    <property type="protein sequence ID" value="MCQ4166236.1"/>
    <property type="molecule type" value="Genomic_DNA"/>
</dbReference>
<name>A0ABT1QVC2_9GAMM</name>
<dbReference type="InterPro" id="IPR011006">
    <property type="entry name" value="CheY-like_superfamily"/>
</dbReference>
<feature type="modified residue" description="4-aspartylphosphate" evidence="1">
    <location>
        <position position="107"/>
    </location>
</feature>
<gene>
    <name evidence="3" type="ORF">NM961_16060</name>
</gene>
<dbReference type="RefSeq" id="WP_255915428.1">
    <property type="nucleotide sequence ID" value="NZ_JANFQO010000015.1"/>
</dbReference>
<keyword evidence="1" id="KW-0597">Phosphoprotein</keyword>
<sequence length="341" mass="38104">MLAGSAAIPPFYFPTTTVLVDDHEEYLDVVPLMLDPMLHLRPFSSPRMALAALGSAGSRPVPGGGWLYRWKDRPSQTQELVALDVDSIHRIVYDPERFSEVSVLVVDYFMPEMDGVTFCKRLNNPLIGKILLTGRAEDSVAIEAFNSGVIDRFIRKSDPQAMAKLQIAIRELQQRYFERAGAFVAEALAMGRFAFLRDPAFRAVFDSVVATFQPIESYVVCNPTGVLMLDAWGVGRFLLVQTDDDLREQHDIAEDRGAPDTLLRALRSGSALPWFWSSGGYYSPQIADPAANLFPATPVQGETCYYFSLIDHLEPLQLAHVKSYRSWLREQDSLDVPPRAG</sequence>
<organism evidence="3 4">
    <name type="scientific">Tahibacter harae</name>
    <dbReference type="NCBI Taxonomy" id="2963937"/>
    <lineage>
        <taxon>Bacteria</taxon>
        <taxon>Pseudomonadati</taxon>
        <taxon>Pseudomonadota</taxon>
        <taxon>Gammaproteobacteria</taxon>
        <taxon>Lysobacterales</taxon>
        <taxon>Rhodanobacteraceae</taxon>
        <taxon>Tahibacter</taxon>
    </lineage>
</organism>
<evidence type="ECO:0000313" key="4">
    <source>
        <dbReference type="Proteomes" id="UP001165498"/>
    </source>
</evidence>
<evidence type="ECO:0000259" key="2">
    <source>
        <dbReference type="PROSITE" id="PS50110"/>
    </source>
</evidence>
<evidence type="ECO:0000256" key="1">
    <source>
        <dbReference type="PROSITE-ProRule" id="PRU00169"/>
    </source>
</evidence>
<reference evidence="3" key="1">
    <citation type="submission" date="2022-07" db="EMBL/GenBank/DDBJ databases">
        <title>Tahibacter sp., a new gammaproteobacterium isolated from the silt sample collected at pig farm.</title>
        <authorList>
            <person name="Chen H."/>
        </authorList>
    </citation>
    <scope>NUCLEOTIDE SEQUENCE</scope>
    <source>
        <strain evidence="3">P2K</strain>
    </source>
</reference>
<feature type="domain" description="Response regulatory" evidence="2">
    <location>
        <begin position="16"/>
        <end position="170"/>
    </location>
</feature>
<evidence type="ECO:0000313" key="3">
    <source>
        <dbReference type="EMBL" id="MCQ4166236.1"/>
    </source>
</evidence>
<dbReference type="SUPFAM" id="SSF52172">
    <property type="entry name" value="CheY-like"/>
    <property type="match status" value="1"/>
</dbReference>
<dbReference type="Proteomes" id="UP001165498">
    <property type="component" value="Unassembled WGS sequence"/>
</dbReference>
<keyword evidence="4" id="KW-1185">Reference proteome</keyword>
<accession>A0ABT1QVC2</accession>
<protein>
    <recommendedName>
        <fullName evidence="2">Response regulatory domain-containing protein</fullName>
    </recommendedName>
</protein>
<dbReference type="InterPro" id="IPR001789">
    <property type="entry name" value="Sig_transdc_resp-reg_receiver"/>
</dbReference>